<dbReference type="Gramene" id="Kaladp0080s0112.1.v1.1">
    <property type="protein sequence ID" value="Kaladp0080s0112.1.v1.1"/>
    <property type="gene ID" value="Kaladp0080s0112.v1.1"/>
</dbReference>
<evidence type="ECO:0000313" key="2">
    <source>
        <dbReference type="Proteomes" id="UP000594263"/>
    </source>
</evidence>
<accession>A0A7N0URZ6</accession>
<dbReference type="EnsemblPlants" id="Kaladp0080s0112.1.v1.1">
    <property type="protein sequence ID" value="Kaladp0080s0112.1.v1.1"/>
    <property type="gene ID" value="Kaladp0080s0112.v1.1"/>
</dbReference>
<reference evidence="1" key="1">
    <citation type="submission" date="2021-01" db="UniProtKB">
        <authorList>
            <consortium name="EnsemblPlants"/>
        </authorList>
    </citation>
    <scope>IDENTIFICATION</scope>
</reference>
<dbReference type="AlphaFoldDB" id="A0A7N0URZ6"/>
<keyword evidence="2" id="KW-1185">Reference proteome</keyword>
<evidence type="ECO:0000313" key="1">
    <source>
        <dbReference type="EnsemblPlants" id="Kaladp0080s0112.1.v1.1"/>
    </source>
</evidence>
<proteinExistence type="predicted"/>
<sequence>MWRLSAWFLLPEMWMKRRGLVDAFFSLFGNGEVLFEKSVLFGSWNGFSGSKVSSAISLLHTKFTVMNVQLSLCWQSSCSLEAARNYGTMPALVNLTCSYHMNHFLG</sequence>
<protein>
    <submittedName>
        <fullName evidence="1">Uncharacterized protein</fullName>
    </submittedName>
</protein>
<dbReference type="Proteomes" id="UP000594263">
    <property type="component" value="Unplaced"/>
</dbReference>
<organism evidence="1 2">
    <name type="scientific">Kalanchoe fedtschenkoi</name>
    <name type="common">Lavender scallops</name>
    <name type="synonym">South American air plant</name>
    <dbReference type="NCBI Taxonomy" id="63787"/>
    <lineage>
        <taxon>Eukaryota</taxon>
        <taxon>Viridiplantae</taxon>
        <taxon>Streptophyta</taxon>
        <taxon>Embryophyta</taxon>
        <taxon>Tracheophyta</taxon>
        <taxon>Spermatophyta</taxon>
        <taxon>Magnoliopsida</taxon>
        <taxon>eudicotyledons</taxon>
        <taxon>Gunneridae</taxon>
        <taxon>Pentapetalae</taxon>
        <taxon>Saxifragales</taxon>
        <taxon>Crassulaceae</taxon>
        <taxon>Kalanchoe</taxon>
    </lineage>
</organism>
<name>A0A7N0URZ6_KALFE</name>